<dbReference type="AlphaFoldDB" id="A0A7S1LL83"/>
<dbReference type="InterPro" id="IPR033309">
    <property type="entry name" value="Mus81"/>
</dbReference>
<gene>
    <name evidence="4" type="ORF">NDES1114_LOCUS10452</name>
</gene>
<keyword evidence="2" id="KW-0539">Nucleus</keyword>
<dbReference type="GO" id="GO:0031573">
    <property type="term" value="P:mitotic intra-S DNA damage checkpoint signaling"/>
    <property type="evidence" value="ECO:0007669"/>
    <property type="project" value="TreeGrafter"/>
</dbReference>
<dbReference type="EMBL" id="HBGF01015920">
    <property type="protein sequence ID" value="CAD9107462.1"/>
    <property type="molecule type" value="Transcribed_RNA"/>
</dbReference>
<dbReference type="GO" id="GO:0000712">
    <property type="term" value="P:resolution of meiotic recombination intermediates"/>
    <property type="evidence" value="ECO:0007669"/>
    <property type="project" value="TreeGrafter"/>
</dbReference>
<evidence type="ECO:0000256" key="1">
    <source>
        <dbReference type="ARBA" id="ARBA00022801"/>
    </source>
</evidence>
<reference evidence="4" key="1">
    <citation type="submission" date="2021-01" db="EMBL/GenBank/DDBJ databases">
        <authorList>
            <person name="Corre E."/>
            <person name="Pelletier E."/>
            <person name="Niang G."/>
            <person name="Scheremetjew M."/>
            <person name="Finn R."/>
            <person name="Kale V."/>
            <person name="Holt S."/>
            <person name="Cochrane G."/>
            <person name="Meng A."/>
            <person name="Brown T."/>
            <person name="Cohen L."/>
        </authorList>
    </citation>
    <scope>NUCLEOTIDE SEQUENCE</scope>
    <source>
        <strain evidence="4">CCAP 1951/1</strain>
    </source>
</reference>
<keyword evidence="2" id="KW-0540">Nuclease</keyword>
<name>A0A7S1LL83_NEODS</name>
<dbReference type="GO" id="GO:0003677">
    <property type="term" value="F:DNA binding"/>
    <property type="evidence" value="ECO:0007669"/>
    <property type="project" value="UniProtKB-UniRule"/>
</dbReference>
<feature type="domain" description="ERCC4" evidence="3">
    <location>
        <begin position="127"/>
        <end position="217"/>
    </location>
</feature>
<dbReference type="PANTHER" id="PTHR13451">
    <property type="entry name" value="CLASS II CROSSOVER JUNCTION ENDONUCLEASE MUS81"/>
    <property type="match status" value="1"/>
</dbReference>
<keyword evidence="2" id="KW-0234">DNA repair</keyword>
<dbReference type="InterPro" id="IPR006166">
    <property type="entry name" value="ERCC4_domain"/>
</dbReference>
<dbReference type="GO" id="GO:0005634">
    <property type="term" value="C:nucleus"/>
    <property type="evidence" value="ECO:0007669"/>
    <property type="project" value="UniProtKB-SubCell"/>
</dbReference>
<dbReference type="GO" id="GO:0048257">
    <property type="term" value="F:3'-flap endonuclease activity"/>
    <property type="evidence" value="ECO:0007669"/>
    <property type="project" value="TreeGrafter"/>
</dbReference>
<keyword evidence="2" id="KW-0233">DNA recombination</keyword>
<dbReference type="SMART" id="SM00891">
    <property type="entry name" value="ERCC4"/>
    <property type="match status" value="1"/>
</dbReference>
<comment type="function">
    <text evidence="2">Interacts with EME1 to form a DNA structure-specific endonuclease with substrate preference for branched DNA structures with a 5'-end at the branch nick. Typical substrates include 3'-flap structures, D-loops, replication forks and nicked Holliday junctions. May be required in mitosis for the processing of stalled or collapsed replication fork intermediates. May be required in meiosis for the repair of meiosis-specific double strand breaks subsequent to single-end invasion (SEI).</text>
</comment>
<comment type="cofactor">
    <cofactor evidence="2">
        <name>Mg(2+)</name>
        <dbReference type="ChEBI" id="CHEBI:18420"/>
    </cofactor>
</comment>
<dbReference type="GO" id="GO:0006308">
    <property type="term" value="P:DNA catabolic process"/>
    <property type="evidence" value="ECO:0007669"/>
    <property type="project" value="UniProtKB-UniRule"/>
</dbReference>
<dbReference type="Pfam" id="PF02732">
    <property type="entry name" value="ERCC4"/>
    <property type="match status" value="1"/>
</dbReference>
<dbReference type="InterPro" id="IPR011335">
    <property type="entry name" value="Restrct_endonuc-II-like"/>
</dbReference>
<dbReference type="GO" id="GO:0046872">
    <property type="term" value="F:metal ion binding"/>
    <property type="evidence" value="ECO:0007669"/>
    <property type="project" value="UniProtKB-UniRule"/>
</dbReference>
<keyword evidence="1 2" id="KW-0378">Hydrolase</keyword>
<evidence type="ECO:0000256" key="2">
    <source>
        <dbReference type="RuleBase" id="RU369042"/>
    </source>
</evidence>
<dbReference type="EC" id="3.1.22.-" evidence="2"/>
<evidence type="ECO:0000313" key="4">
    <source>
        <dbReference type="EMBL" id="CAD9107462.1"/>
    </source>
</evidence>
<keyword evidence="2" id="KW-0255">Endonuclease</keyword>
<accession>A0A7S1LL83</accession>
<comment type="subcellular location">
    <subcellularLocation>
        <location evidence="2">Nucleus</location>
    </subcellularLocation>
</comment>
<dbReference type="PANTHER" id="PTHR13451:SF0">
    <property type="entry name" value="CROSSOVER JUNCTION ENDONUCLEASE MUS81"/>
    <property type="match status" value="1"/>
</dbReference>
<evidence type="ECO:0000259" key="3">
    <source>
        <dbReference type="SMART" id="SM00891"/>
    </source>
</evidence>
<proteinExistence type="inferred from homology"/>
<dbReference type="GO" id="GO:0000727">
    <property type="term" value="P:double-strand break repair via break-induced replication"/>
    <property type="evidence" value="ECO:0007669"/>
    <property type="project" value="UniProtKB-UniRule"/>
</dbReference>
<organism evidence="4">
    <name type="scientific">Neobodo designis</name>
    <name type="common">Flagellated protozoan</name>
    <name type="synonym">Bodo designis</name>
    <dbReference type="NCBI Taxonomy" id="312471"/>
    <lineage>
        <taxon>Eukaryota</taxon>
        <taxon>Discoba</taxon>
        <taxon>Euglenozoa</taxon>
        <taxon>Kinetoplastea</taxon>
        <taxon>Metakinetoplastina</taxon>
        <taxon>Neobodonida</taxon>
        <taxon>Neobodo</taxon>
    </lineage>
</organism>
<dbReference type="GO" id="GO:0048476">
    <property type="term" value="C:Holliday junction resolvase complex"/>
    <property type="evidence" value="ECO:0007669"/>
    <property type="project" value="UniProtKB-UniRule"/>
</dbReference>
<keyword evidence="2" id="KW-0460">Magnesium</keyword>
<comment type="subunit">
    <text evidence="2">Interacts with EME1.</text>
</comment>
<dbReference type="Gene3D" id="3.40.50.10130">
    <property type="match status" value="1"/>
</dbReference>
<dbReference type="SUPFAM" id="SSF52980">
    <property type="entry name" value="Restriction endonuclease-like"/>
    <property type="match status" value="1"/>
</dbReference>
<sequence>MNADLVQWLDNQGLHGASSLVASMCVPVASLAQLAEMGVVPVDVLMAAGHDIDRTLVASANATWLSLRQATATRQVTLESGSTPARVSDTCLPSPKAAARAVPASRRVSVEDFFAPQNPAGETKRATIVVDSRERNQQDMHSGITSEITARTMPVGDYAVLGQDGHLRGCIIERKTDSDLASSVVDSRYRLQKAAMRRCAMWFGPGSRLLYLSEAEPRALDRVAAKRVQSALASTSFRDHMAVIRSQTPHQSGLWIDAIATTAQHLIPRGPTFDAWCQDMKNEIHSRSSKTLLGRILRVVRGSSHDFVVKIASQLRTVVDVFDFIEAQQSKDGDIVADFALLKLSGKSGMLCENASLSLRQILCSRNYNVP</sequence>
<keyword evidence="2" id="KW-0227">DNA damage</keyword>
<keyword evidence="2" id="KW-0479">Metal-binding</keyword>
<dbReference type="GO" id="GO:0008821">
    <property type="term" value="F:crossover junction DNA endonuclease activity"/>
    <property type="evidence" value="ECO:0007669"/>
    <property type="project" value="UniProtKB-UniRule"/>
</dbReference>
<comment type="similarity">
    <text evidence="2">Belongs to the XPF family.</text>
</comment>
<protein>
    <recommendedName>
        <fullName evidence="2">Crossover junction endonuclease MUS81</fullName>
        <ecNumber evidence="2">3.1.22.-</ecNumber>
    </recommendedName>
</protein>